<proteinExistence type="predicted"/>
<dbReference type="AlphaFoldDB" id="A0A8B8M7F1"/>
<evidence type="ECO:0000313" key="2">
    <source>
        <dbReference type="Proteomes" id="UP000694853"/>
    </source>
</evidence>
<reference evidence="3" key="2">
    <citation type="submission" date="2025-08" db="UniProtKB">
        <authorList>
            <consortium name="RefSeq"/>
        </authorList>
    </citation>
    <scope>IDENTIFICATION</scope>
    <source>
        <tissue evidence="3">Young leaves</tissue>
    </source>
</reference>
<dbReference type="InterPro" id="IPR044824">
    <property type="entry name" value="MAIN-like"/>
</dbReference>
<gene>
    <name evidence="3" type="primary">LOC113871563</name>
</gene>
<accession>A0A8B8M7F1</accession>
<dbReference type="PANTHER" id="PTHR46033:SF8">
    <property type="entry name" value="PROTEIN MAINTENANCE OF MERISTEMS-LIKE"/>
    <property type="match status" value="1"/>
</dbReference>
<dbReference type="RefSeq" id="XP_027364455.1">
    <property type="nucleotide sequence ID" value="XM_027508654.1"/>
</dbReference>
<dbReference type="GO" id="GO:0010073">
    <property type="term" value="P:meristem maintenance"/>
    <property type="evidence" value="ECO:0007669"/>
    <property type="project" value="InterPro"/>
</dbReference>
<organism evidence="2 3">
    <name type="scientific">Abrus precatorius</name>
    <name type="common">Indian licorice</name>
    <name type="synonym">Glycine abrus</name>
    <dbReference type="NCBI Taxonomy" id="3816"/>
    <lineage>
        <taxon>Eukaryota</taxon>
        <taxon>Viridiplantae</taxon>
        <taxon>Streptophyta</taxon>
        <taxon>Embryophyta</taxon>
        <taxon>Tracheophyta</taxon>
        <taxon>Spermatophyta</taxon>
        <taxon>Magnoliopsida</taxon>
        <taxon>eudicotyledons</taxon>
        <taxon>Gunneridae</taxon>
        <taxon>Pentapetalae</taxon>
        <taxon>rosids</taxon>
        <taxon>fabids</taxon>
        <taxon>Fabales</taxon>
        <taxon>Fabaceae</taxon>
        <taxon>Papilionoideae</taxon>
        <taxon>50 kb inversion clade</taxon>
        <taxon>NPAAA clade</taxon>
        <taxon>indigoferoid/millettioid clade</taxon>
        <taxon>Abreae</taxon>
        <taxon>Abrus</taxon>
    </lineage>
</organism>
<sequence>MTSSLGQNRIIHLGPENPSLLCLQNVHVSEHIWDGRKHLILKVRKSQFIPTGLDGVPQEILPHLEIARFTRIARVYQFPLDLPLIIALVERWSLETHTFHLPQGECTITLQDIFVLLGLQIDGRPMIAPIGGNYADIVEESLGIRPSRDAFVGSFLKMSWLDQHFTHVAMHAQNPLQITRFVRAYMLRLIRGFILNDHSSSRVSMRYLPLLEDFDITGEYSWGLQYWEYCIESCVWPPTLIGMV</sequence>
<dbReference type="Pfam" id="PF10536">
    <property type="entry name" value="PMD"/>
    <property type="match status" value="1"/>
</dbReference>
<dbReference type="Proteomes" id="UP000694853">
    <property type="component" value="Unplaced"/>
</dbReference>
<evidence type="ECO:0000259" key="1">
    <source>
        <dbReference type="Pfam" id="PF10536"/>
    </source>
</evidence>
<keyword evidence="2" id="KW-1185">Reference proteome</keyword>
<dbReference type="KEGG" id="aprc:113871563"/>
<dbReference type="GeneID" id="113871563"/>
<name>A0A8B8M7F1_ABRPR</name>
<feature type="domain" description="Aminotransferase-like plant mobile" evidence="1">
    <location>
        <begin position="73"/>
        <end position="223"/>
    </location>
</feature>
<dbReference type="OrthoDB" id="1937605at2759"/>
<reference evidence="2" key="1">
    <citation type="journal article" date="2019" name="Toxins">
        <title>Detection of Abrin-Like and Prepropulchellin-Like Toxin Genes and Transcripts Using Whole Genome Sequencing and Full-Length Transcript Sequencing of Abrus precatorius.</title>
        <authorList>
            <person name="Hovde B.T."/>
            <person name="Daligault H.E."/>
            <person name="Hanschen E.R."/>
            <person name="Kunde Y.A."/>
            <person name="Johnson M.B."/>
            <person name="Starkenburg S.R."/>
            <person name="Johnson S.L."/>
        </authorList>
    </citation>
    <scope>NUCLEOTIDE SEQUENCE [LARGE SCALE GENOMIC DNA]</scope>
</reference>
<dbReference type="PANTHER" id="PTHR46033">
    <property type="entry name" value="PROTEIN MAIN-LIKE 2"/>
    <property type="match status" value="1"/>
</dbReference>
<protein>
    <submittedName>
        <fullName evidence="3">Protein MAIN-LIKE 2-like</fullName>
    </submittedName>
</protein>
<dbReference type="InterPro" id="IPR019557">
    <property type="entry name" value="AminoTfrase-like_pln_mobile"/>
</dbReference>
<evidence type="ECO:0000313" key="3">
    <source>
        <dbReference type="RefSeq" id="XP_027364455.1"/>
    </source>
</evidence>